<evidence type="ECO:0000256" key="1">
    <source>
        <dbReference type="SAM" id="SignalP"/>
    </source>
</evidence>
<proteinExistence type="predicted"/>
<dbReference type="EMBL" id="AGZN01000012">
    <property type="protein sequence ID" value="EKN29685.1"/>
    <property type="molecule type" value="Genomic_DNA"/>
</dbReference>
<evidence type="ECO:0000313" key="2">
    <source>
        <dbReference type="EMBL" id="EKN29685.1"/>
    </source>
</evidence>
<protein>
    <recommendedName>
        <fullName evidence="4">DUF4493 domain-containing protein</fullName>
    </recommendedName>
</protein>
<feature type="chain" id="PRO_5042253872" description="DUF4493 domain-containing protein" evidence="1">
    <location>
        <begin position="24"/>
        <end position="265"/>
    </location>
</feature>
<dbReference type="Proteomes" id="UP000006262">
    <property type="component" value="Unassembled WGS sequence"/>
</dbReference>
<name>A0AAD2TRL7_PARDI</name>
<dbReference type="PROSITE" id="PS51257">
    <property type="entry name" value="PROKAR_LIPOPROTEIN"/>
    <property type="match status" value="1"/>
</dbReference>
<feature type="signal peptide" evidence="1">
    <location>
        <begin position="1"/>
        <end position="23"/>
    </location>
</feature>
<sequence>MIMNKRILYLLSVLCFFSFSACTSEEEPVLTEELGEIWLSVVDTSKVEVVTRALSGFDVKDFNVSLSRGETMVFSSRKYGDIAGSPITCSAGSGYLLTAESCTESEAERTNSGWGQARLAKDTSFTVKPVEPTEVTLKCVLANSSVNVEFSDFIKKNLSDYAITLYAVDVSSRSFTFNKNNYSYKTAYFNVGAVGRALQYTINLTLPGEKEPHTYSNVLTLEPSHSYHLTVKLDDESKSKISIGIMVDGTLVDEKTATEIINPYE</sequence>
<dbReference type="Pfam" id="PF14900">
    <property type="entry name" value="DUF4493"/>
    <property type="match status" value="1"/>
</dbReference>
<reference evidence="2 3" key="1">
    <citation type="submission" date="2012-02" db="EMBL/GenBank/DDBJ databases">
        <title>The Genome Sequence of Parabacteroides distasonis CL09T03C24.</title>
        <authorList>
            <consortium name="The Broad Institute Genome Sequencing Platform"/>
            <person name="Earl A."/>
            <person name="Ward D."/>
            <person name="Feldgarden M."/>
            <person name="Gevers D."/>
            <person name="Zitomersky N.L."/>
            <person name="Coyne M.J."/>
            <person name="Comstock L.E."/>
            <person name="Young S.K."/>
            <person name="Zeng Q."/>
            <person name="Gargeya S."/>
            <person name="Fitzgerald M."/>
            <person name="Haas B."/>
            <person name="Abouelleil A."/>
            <person name="Alvarado L."/>
            <person name="Arachchi H.M."/>
            <person name="Berlin A."/>
            <person name="Chapman S.B."/>
            <person name="Gearin G."/>
            <person name="Goldberg J."/>
            <person name="Griggs A."/>
            <person name="Gujja S."/>
            <person name="Hansen M."/>
            <person name="Heiman D."/>
            <person name="Howarth C."/>
            <person name="Larimer J."/>
            <person name="Lui A."/>
            <person name="MacDonald P.J.P."/>
            <person name="McCowen C."/>
            <person name="Montmayeur A."/>
            <person name="Murphy C."/>
            <person name="Neiman D."/>
            <person name="Pearson M."/>
            <person name="Priest M."/>
            <person name="Roberts A."/>
            <person name="Saif S."/>
            <person name="Shea T."/>
            <person name="Sisk P."/>
            <person name="Stolte C."/>
            <person name="Sykes S."/>
            <person name="Wortman J."/>
            <person name="Nusbaum C."/>
            <person name="Birren B."/>
        </authorList>
    </citation>
    <scope>NUCLEOTIDE SEQUENCE [LARGE SCALE GENOMIC DNA]</scope>
    <source>
        <strain evidence="2 3">CL09T03C24</strain>
    </source>
</reference>
<comment type="caution">
    <text evidence="2">The sequence shown here is derived from an EMBL/GenBank/DDBJ whole genome shotgun (WGS) entry which is preliminary data.</text>
</comment>
<organism evidence="2 3">
    <name type="scientific">Parabacteroides distasonis CL09T03C24</name>
    <dbReference type="NCBI Taxonomy" id="999417"/>
    <lineage>
        <taxon>Bacteria</taxon>
        <taxon>Pseudomonadati</taxon>
        <taxon>Bacteroidota</taxon>
        <taxon>Bacteroidia</taxon>
        <taxon>Bacteroidales</taxon>
        <taxon>Tannerellaceae</taxon>
        <taxon>Parabacteroides</taxon>
    </lineage>
</organism>
<gene>
    <name evidence="2" type="ORF">HMPREF1059_01286</name>
</gene>
<dbReference type="AlphaFoldDB" id="A0AAD2TRL7"/>
<evidence type="ECO:0008006" key="4">
    <source>
        <dbReference type="Google" id="ProtNLM"/>
    </source>
</evidence>
<evidence type="ECO:0000313" key="3">
    <source>
        <dbReference type="Proteomes" id="UP000006262"/>
    </source>
</evidence>
<keyword evidence="1" id="KW-0732">Signal</keyword>
<accession>A0AAD2TRL7</accession>
<dbReference type="InterPro" id="IPR027840">
    <property type="entry name" value="DUF4493"/>
</dbReference>